<proteinExistence type="predicted"/>
<sequence>MEDNSPPDYKALFLKSEEGRRQAEARQRQLEDRQRRTTLVEFLHHCHNVLSRPLRIGTPSSSTTGEIPIPRGKHCPTRLERWVDCAAQQQTIYNAVRRYLQPEKDAPRLFPPRIVLDGLSEHFRGVMGAEYDLQTYERLAVEDHTCYIFSELCKIPASREEFGLGDGVLFDSHTNVLSETENVETDTKDTYPRGKPDQFFIHRVDDKTTTLLTTVEYKPPHKLPLEDIYRGLRDMDLWKEMVWSNKVPNNETESLVYNSKRLVCSAIVQEYHVMIQEGLEYSYVTTGVGLILLRVPYDKPSTLYYHFCEPNQEVDDGDGDLPHPDTSIARVLCLCLMSFRSKLRNQEWRNEYCSDLKVWTTQFDSVRDAACSQDLQQNPASDDTDYVSPSPAATSSEYQASSSPFESPTAQARRVPTRSQGGCAPSDLGGHTGSPDSSGSDPDHAPARRKRNLSQVEVSPSQRLSRQYEQDNRNISQRQDAKFCTQRCLLGLKKGTALDDSCPNILPHQESGDGVHHPINATELVSCLKQQMDENIDRCIPFGRCGSYGAPFKLTCFPHGYTVVGKGTTSGLWKKVVSHEAEIYHILQKAQGSAVPVFLGKIDLAKIYFLHGAGQIRHMLVMGWAGESTAKLEQTAELRREIKRSNKEIRVLGVRHLDLRPENILWNTELRRALIIDFHRSQLDLRPATDRPRSLKKRSHSRTQIPDAKRARVL</sequence>
<protein>
    <recommendedName>
        <fullName evidence="4">Protein kinase domain-containing protein</fullName>
    </recommendedName>
</protein>
<dbReference type="SUPFAM" id="SSF56112">
    <property type="entry name" value="Protein kinase-like (PK-like)"/>
    <property type="match status" value="1"/>
</dbReference>
<reference evidence="2" key="1">
    <citation type="submission" date="2022-11" db="EMBL/GenBank/DDBJ databases">
        <authorList>
            <person name="Petersen C."/>
        </authorList>
    </citation>
    <scope>NUCLEOTIDE SEQUENCE</scope>
    <source>
        <strain evidence="2">IBT 21917</strain>
    </source>
</reference>
<gene>
    <name evidence="2" type="ORF">N7492_002172</name>
</gene>
<dbReference type="InterPro" id="IPR011009">
    <property type="entry name" value="Kinase-like_dom_sf"/>
</dbReference>
<reference evidence="2" key="2">
    <citation type="journal article" date="2023" name="IMA Fungus">
        <title>Comparative genomic study of the Penicillium genus elucidates a diverse pangenome and 15 lateral gene transfer events.</title>
        <authorList>
            <person name="Petersen C."/>
            <person name="Sorensen T."/>
            <person name="Nielsen M.R."/>
            <person name="Sondergaard T.E."/>
            <person name="Sorensen J.L."/>
            <person name="Fitzpatrick D.A."/>
            <person name="Frisvad J.C."/>
            <person name="Nielsen K.L."/>
        </authorList>
    </citation>
    <scope>NUCLEOTIDE SEQUENCE</scope>
    <source>
        <strain evidence="2">IBT 21917</strain>
    </source>
</reference>
<dbReference type="Pfam" id="PF06293">
    <property type="entry name" value="Kdo"/>
    <property type="match status" value="1"/>
</dbReference>
<feature type="region of interest" description="Disordered" evidence="1">
    <location>
        <begin position="1"/>
        <end position="32"/>
    </location>
</feature>
<dbReference type="AlphaFoldDB" id="A0A9W9IJM3"/>
<dbReference type="OrthoDB" id="2156052at2759"/>
<dbReference type="EMBL" id="JAPQKO010000002">
    <property type="protein sequence ID" value="KAJ5178962.1"/>
    <property type="molecule type" value="Genomic_DNA"/>
</dbReference>
<feature type="region of interest" description="Disordered" evidence="1">
    <location>
        <begin position="688"/>
        <end position="714"/>
    </location>
</feature>
<organism evidence="2 3">
    <name type="scientific">Penicillium capsulatum</name>
    <dbReference type="NCBI Taxonomy" id="69766"/>
    <lineage>
        <taxon>Eukaryota</taxon>
        <taxon>Fungi</taxon>
        <taxon>Dikarya</taxon>
        <taxon>Ascomycota</taxon>
        <taxon>Pezizomycotina</taxon>
        <taxon>Eurotiomycetes</taxon>
        <taxon>Eurotiomycetidae</taxon>
        <taxon>Eurotiales</taxon>
        <taxon>Aspergillaceae</taxon>
        <taxon>Penicillium</taxon>
    </lineage>
</organism>
<feature type="compositionally biased region" description="Polar residues" evidence="1">
    <location>
        <begin position="391"/>
        <end position="410"/>
    </location>
</feature>
<name>A0A9W9IJM3_9EURO</name>
<dbReference type="Proteomes" id="UP001146351">
    <property type="component" value="Unassembled WGS sequence"/>
</dbReference>
<evidence type="ECO:0000313" key="3">
    <source>
        <dbReference type="Proteomes" id="UP001146351"/>
    </source>
</evidence>
<evidence type="ECO:0000313" key="2">
    <source>
        <dbReference type="EMBL" id="KAJ5178962.1"/>
    </source>
</evidence>
<feature type="compositionally biased region" description="Polar residues" evidence="1">
    <location>
        <begin position="453"/>
        <end position="465"/>
    </location>
</feature>
<accession>A0A9W9IJM3</accession>
<keyword evidence="3" id="KW-1185">Reference proteome</keyword>
<evidence type="ECO:0008006" key="4">
    <source>
        <dbReference type="Google" id="ProtNLM"/>
    </source>
</evidence>
<feature type="region of interest" description="Disordered" evidence="1">
    <location>
        <begin position="374"/>
        <end position="476"/>
    </location>
</feature>
<evidence type="ECO:0000256" key="1">
    <source>
        <dbReference type="SAM" id="MobiDB-lite"/>
    </source>
</evidence>
<feature type="compositionally biased region" description="Basic and acidic residues" evidence="1">
    <location>
        <begin position="15"/>
        <end position="32"/>
    </location>
</feature>
<comment type="caution">
    <text evidence="2">The sequence shown here is derived from an EMBL/GenBank/DDBJ whole genome shotgun (WGS) entry which is preliminary data.</text>
</comment>